<evidence type="ECO:0000313" key="1">
    <source>
        <dbReference type="EMBL" id="SFR13174.1"/>
    </source>
</evidence>
<reference evidence="2" key="1">
    <citation type="submission" date="2016-10" db="EMBL/GenBank/DDBJ databases">
        <authorList>
            <person name="Varghese N."/>
            <person name="Submissions S."/>
        </authorList>
    </citation>
    <scope>NUCLEOTIDE SEQUENCE [LARGE SCALE GENOMIC DNA]</scope>
    <source>
        <strain evidence="2">DSM 3669</strain>
    </source>
</reference>
<accession>A0A1I6E604</accession>
<dbReference type="STRING" id="39060.SAMN05660706_1274"/>
<gene>
    <name evidence="1" type="ORF">SAMN05660706_1274</name>
</gene>
<dbReference type="Proteomes" id="UP000199584">
    <property type="component" value="Unassembled WGS sequence"/>
</dbReference>
<name>A0A1I6E604_9FIRM</name>
<dbReference type="AlphaFoldDB" id="A0A1I6E604"/>
<evidence type="ECO:0000313" key="2">
    <source>
        <dbReference type="Proteomes" id="UP000199584"/>
    </source>
</evidence>
<protein>
    <submittedName>
        <fullName evidence="1">Uncharacterized protein</fullName>
    </submittedName>
</protein>
<dbReference type="RefSeq" id="WP_092485866.1">
    <property type="nucleotide sequence ID" value="NZ_FOYM01000027.1"/>
</dbReference>
<keyword evidence="2" id="KW-1185">Reference proteome</keyword>
<dbReference type="EMBL" id="FOYM01000027">
    <property type="protein sequence ID" value="SFR13174.1"/>
    <property type="molecule type" value="Genomic_DNA"/>
</dbReference>
<organism evidence="1 2">
    <name type="scientific">Desulfoscipio geothermicus DSM 3669</name>
    <dbReference type="NCBI Taxonomy" id="1121426"/>
    <lineage>
        <taxon>Bacteria</taxon>
        <taxon>Bacillati</taxon>
        <taxon>Bacillota</taxon>
        <taxon>Clostridia</taxon>
        <taxon>Eubacteriales</taxon>
        <taxon>Desulfallaceae</taxon>
        <taxon>Desulfoscipio</taxon>
    </lineage>
</organism>
<sequence length="111" mass="12827">MESTLQNNDAQYLLAALIEIYRGNRVYLPEFDPQMERELLRDVFSAAISFARFDESRKTISEEIYKCLHEGATVKEQVELVQEQTPDVLNAKMVAAAHVLKLLDDTKIKFY</sequence>
<proteinExistence type="predicted"/>
<dbReference type="OrthoDB" id="1807690at2"/>